<dbReference type="GO" id="GO:0003824">
    <property type="term" value="F:catalytic activity"/>
    <property type="evidence" value="ECO:0007669"/>
    <property type="project" value="InterPro"/>
</dbReference>
<feature type="compositionally biased region" description="Pro residues" evidence="7">
    <location>
        <begin position="1164"/>
        <end position="1190"/>
    </location>
</feature>
<dbReference type="SUPFAM" id="SSF53098">
    <property type="entry name" value="Ribonuclease H-like"/>
    <property type="match status" value="1"/>
</dbReference>
<dbReference type="InterPro" id="IPR059120">
    <property type="entry name" value="Cullin-like_AB"/>
</dbReference>
<keyword evidence="2" id="KW-1017">Isopeptide bond</keyword>
<dbReference type="GO" id="GO:0031625">
    <property type="term" value="F:ubiquitin protein ligase binding"/>
    <property type="evidence" value="ECO:0007669"/>
    <property type="project" value="InterPro"/>
</dbReference>
<dbReference type="InterPro" id="IPR001373">
    <property type="entry name" value="Cullin_N"/>
</dbReference>
<feature type="compositionally biased region" description="Low complexity" evidence="7">
    <location>
        <begin position="2000"/>
        <end position="2025"/>
    </location>
</feature>
<dbReference type="Gene3D" id="3.60.10.10">
    <property type="entry name" value="Endonuclease/exonuclease/phosphatase"/>
    <property type="match status" value="2"/>
</dbReference>
<dbReference type="InterPro" id="IPR012337">
    <property type="entry name" value="RNaseH-like_sf"/>
</dbReference>
<sequence>ERDVGSSKDRTHQGGRDVGSSKDRTLKGTGCRLIKGSNSLRERDVGSSKDRTTQRDGMSAHQRIKQLEGTGCRLIKGSNSLRERDVGSSKDRTTQRDGMRSFARLELLDDATGSRLEAGASGWLGVDADAVVGLHVVLPGCQVRQLSIYQTFGQCVQRGFLRVAETVAANVFAHLVSEAAVAVGSRRHSAASTAAQARCRFKVALPAGALEGRRRIVDSLYGADLARLVLTDCRVAVELVPPPRAAVGGLVPVPVVQGRWRQYSWLVLASLSRQRFQLAHGGYSGFSFFPIVRACGGSLRATTRTREPKAPQVKLATENGALSLTWLHTDPSTSRSNLLSLSAQQSCLLWMVTKDTNNGTARPASHHSLALDFHVDIARAGADPGAGIEERLQVEQPTRSEQPVEAEAARPAAAQETTADLVRSGLHEKLRRSDGAALVDSIESIRLAASYAALLRLFAFFFPTTFRDIRYAFSFMYSANSGGDIWMSMLGWRSRTALGCCGSGRPADVDVVAVQQVVPPAVHPVRVHQGARDAVIVVPHGGPGVVPVQEDEAVVAAHPRVLNQHEVVLAVAADSVHGVVELEHKVGEYSRTEIARLQHAPGAPDAVLLLLLLHITLALLNVKKNAYENSPPRRIRATAVVEYLDGLEGFRIADAGAAGEAGNAQPVVVGLGTHGEAGVLSPVLRPVPGFHEKPHLAQATPEVSAQAGAGVERHQVHSGVDVGTHRARGLALGWQRPHGLVVGEAPAARLPQLPGVGGGFGHMMQHCSQQQQQQQQQSDCNLIATHQQLRGCTAILQPAIDAVVEWCKTWKPSAMANSACRLLSTVTNSPSTSTLDCFIFIWVPGHAGIAGNDAADTAAAEAAMLPQDTAAISLQTARAAIRRDRRALDAQLRAGVSTLCAATRARIGLQEADACPDCGASDTVEHLIYHCPRGDAARLRFFGSDDPLEDRHVLTASRVERKKERAIATAFNCNGLRARLTKLAKWLQTNQPTAILLQETKLRADQPFNPPDGYCPEHLSDTVDKMWRTPPHQTAMPEALAGGPHRMVPRMQIGSHRLRPQEGALDSAGPEPGGQHSNSNSRRKNPSTRIHGSDSAGACYSSGTDDDSTSDWPSILQANNLGGACSVRCNVCSDWCHLSCSGLGRSNRWISAFKVEQCNSCTPPDRPPSPPTPPPEPLSPPPPPPPPPPTKKTRNTRPTRAMIFTRSDITVDSKPPPSDAERGMLDVTAATIHLKDSKPITLGIIFGGDFNAHWSWDSHQDEDDRGRRVEAWANARNLKLANGERHTRTNPGTGALSSPDITWTSSNLLRSVADSWTTQSDMSSDHLPITFQLSSIRKRTTKQRRPRTGKWSYRKADWNGFKQELAEIDAERERYPTGGVATEQVHALICSDILKAASYNIPKGTLPRTKIFWTEDCEKASRACKEARRTAEAEPSDSNIAAFKSARNRVRSTIRRQKTKSWNEKAAQLDTGGTAPSRPARTKLEKANLFCQIYSAVSRVPNRPEDRSINKKAHEAVRAHCCKTGKRQGICQPFNPTEYRSAVRALKSGKAPGQDGVSNDMLKHLPPSTDKRILELINRYWLEGKCPWQWRKATIIPIPKKGKDASKPESYRPLALTSCVAMLAERLVLQRLRYALEASGRLTVSQAGFRRGRSTEELIADISQEISVRAVAEYAAGTWLCGAAPSIRRGIEQQQNACARLITGCIMPTNARSVLQLAGLAPLSFIASKRAARLRERVLRLDPSVPAVQVALRNTKPRLKSRTYEALARDPPATMSRYPPYGGATSIQSLNEMWAQVKQGIDRIYNMEGISKPQYMKMYTDIYNYCTSVDPARNCVTQPLAKKGKGEARGAKDTGGGARFVGDELYTKLKDDLKARVVDLKRGADGKVGNDLLEYFYTHWSRFRKCSVTVDGIFNYLNRNWVKRECDEGRKNIYFVYQLALNTWKEHWLKPHQAQVIPALMSEIERERRGENILKSAYLKVIIDCYVELGFESDDGGAASAMAASGSPAPASGGSVSRGGSSRSHVGGGGGGSGKGGSSTDRLHFYEEMFERQFLDETEQFYRVESRDFLQQNSVTAYLAKAERRLEEERKRCSDYVHRSTEEKLLARCMEALLAAHLSVFWQEFPALLDADREQDLGRMYRLCSHVQQPHRADAAGGSDSLPVNGLDRLVELFEQYVADRGLEAVKSVSSAVLSSEGQDAKLYVDTILGVHRKYYNLVLQAFSNNRRFVEALDKACMKFINRNELTKLAKNNQKTPELLARYSDALLKKGSKDNVVGDELEDTLTHVMTVFKYIEDKDVFQKFYSRFLSRRLVYNQSVSEDVESSMISKLKENCARMFQDIGASRELNTRFQDFVTKDGAALGLDFEIKVLSSNAWPIHISQGSGVTIPSELERCYTTFDRFYKKTHEGRKLQYSYNYCRGELITNFTKNRYTLQVSTYQIAVLMMYNTETSYTVLQQVLAILVKAKLLTLGGRRRRRGVGPRHRLALNQDFKNKRLRINLNSQLKCESKQEQEQTSRLVEEDRSYMIQACLHQKLVAEVISQLSQFKPSVQQI</sequence>
<dbReference type="InterPro" id="IPR036317">
    <property type="entry name" value="Cullin_homology_sf"/>
</dbReference>
<evidence type="ECO:0000259" key="8">
    <source>
        <dbReference type="PROSITE" id="PS50069"/>
    </source>
</evidence>
<organism evidence="9 10">
    <name type="scientific">Macrostomum lignano</name>
    <dbReference type="NCBI Taxonomy" id="282301"/>
    <lineage>
        <taxon>Eukaryota</taxon>
        <taxon>Metazoa</taxon>
        <taxon>Spiralia</taxon>
        <taxon>Lophotrochozoa</taxon>
        <taxon>Platyhelminthes</taxon>
        <taxon>Rhabditophora</taxon>
        <taxon>Macrostomorpha</taxon>
        <taxon>Macrostomida</taxon>
        <taxon>Macrostomidae</taxon>
        <taxon>Macrostomum</taxon>
    </lineage>
</organism>
<dbReference type="InterPro" id="IPR005135">
    <property type="entry name" value="Endo/exonuclease/phosphatase"/>
</dbReference>
<dbReference type="SUPFAM" id="SSF56219">
    <property type="entry name" value="DNase I-like"/>
    <property type="match status" value="2"/>
</dbReference>
<name>A0A1I8IA67_9PLAT</name>
<dbReference type="Pfam" id="PF26557">
    <property type="entry name" value="Cullin_AB"/>
    <property type="match status" value="1"/>
</dbReference>
<dbReference type="Gene3D" id="1.20.1310.10">
    <property type="entry name" value="Cullin Repeats"/>
    <property type="match status" value="4"/>
</dbReference>
<evidence type="ECO:0000256" key="6">
    <source>
        <dbReference type="RuleBase" id="RU003829"/>
    </source>
</evidence>
<evidence type="ECO:0000256" key="1">
    <source>
        <dbReference type="ARBA" id="ARBA00006019"/>
    </source>
</evidence>
<accession>A0A1I8IA67</accession>
<dbReference type="PANTHER" id="PTHR11932">
    <property type="entry name" value="CULLIN"/>
    <property type="match status" value="1"/>
</dbReference>
<reference evidence="10" key="1">
    <citation type="submission" date="2016-11" db="UniProtKB">
        <authorList>
            <consortium name="WormBaseParasite"/>
        </authorList>
    </citation>
    <scope>IDENTIFICATION</scope>
</reference>
<protein>
    <submittedName>
        <fullName evidence="10">CULLIN_2 domain-containing protein</fullName>
    </submittedName>
</protein>
<proteinExistence type="inferred from homology"/>
<dbReference type="Gene3D" id="3.30.230.130">
    <property type="entry name" value="Cullin, Chain C, Domain 2"/>
    <property type="match status" value="1"/>
</dbReference>
<dbReference type="InterPro" id="IPR036691">
    <property type="entry name" value="Endo/exonu/phosph_ase_sf"/>
</dbReference>
<feature type="region of interest" description="Disordered" evidence="7">
    <location>
        <begin position="1061"/>
        <end position="1111"/>
    </location>
</feature>
<dbReference type="SUPFAM" id="SSF74788">
    <property type="entry name" value="Cullin repeat-like"/>
    <property type="match status" value="1"/>
</dbReference>
<evidence type="ECO:0000256" key="3">
    <source>
        <dbReference type="ARBA" id="ARBA00022786"/>
    </source>
</evidence>
<dbReference type="SUPFAM" id="SSF75632">
    <property type="entry name" value="Cullin homology domain"/>
    <property type="match status" value="1"/>
</dbReference>
<dbReference type="InterPro" id="IPR016158">
    <property type="entry name" value="Cullin_homology"/>
</dbReference>
<dbReference type="GO" id="GO:0006511">
    <property type="term" value="P:ubiquitin-dependent protein catabolic process"/>
    <property type="evidence" value="ECO:0007669"/>
    <property type="project" value="InterPro"/>
</dbReference>
<dbReference type="FunFam" id="1.20.1310.10:FF:000029">
    <property type="entry name" value="Cullin homolog 1"/>
    <property type="match status" value="1"/>
</dbReference>
<dbReference type="InterPro" id="IPR036397">
    <property type="entry name" value="RNaseH_sf"/>
</dbReference>
<evidence type="ECO:0000256" key="5">
    <source>
        <dbReference type="PROSITE-ProRule" id="PRU00330"/>
    </source>
</evidence>
<evidence type="ECO:0000313" key="9">
    <source>
        <dbReference type="Proteomes" id="UP000095280"/>
    </source>
</evidence>
<dbReference type="Pfam" id="PF14529">
    <property type="entry name" value="Exo_endo_phos_2"/>
    <property type="match status" value="1"/>
</dbReference>
<evidence type="ECO:0000313" key="10">
    <source>
        <dbReference type="WBParaSite" id="maker-uti_cns_0010858-snap-gene-0.2-mRNA-1"/>
    </source>
</evidence>
<evidence type="ECO:0000256" key="2">
    <source>
        <dbReference type="ARBA" id="ARBA00022499"/>
    </source>
</evidence>
<feature type="region of interest" description="Disordered" evidence="7">
    <location>
        <begin position="2000"/>
        <end position="2038"/>
    </location>
</feature>
<dbReference type="WBParaSite" id="maker-uti_cns_0010858-snap-gene-0.2-mRNA-1">
    <property type="protein sequence ID" value="maker-uti_cns_0010858-snap-gene-0.2-mRNA-1"/>
    <property type="gene ID" value="maker-uti_cns_0010858-snap-gene-0.2"/>
</dbReference>
<feature type="region of interest" description="Disordered" evidence="7">
    <location>
        <begin position="1430"/>
        <end position="1480"/>
    </location>
</feature>
<feature type="domain" description="Cullin family profile" evidence="8">
    <location>
        <begin position="2255"/>
        <end position="2458"/>
    </location>
</feature>
<keyword evidence="9" id="KW-1185">Reference proteome</keyword>
<dbReference type="GO" id="GO:0019005">
    <property type="term" value="C:SCF ubiquitin ligase complex"/>
    <property type="evidence" value="ECO:0007669"/>
    <property type="project" value="UniProtKB-ARBA"/>
</dbReference>
<dbReference type="Gene3D" id="3.30.420.10">
    <property type="entry name" value="Ribonuclease H-like superfamily/Ribonuclease H"/>
    <property type="match status" value="1"/>
</dbReference>
<feature type="compositionally biased region" description="Basic residues" evidence="7">
    <location>
        <begin position="1446"/>
        <end position="1459"/>
    </location>
</feature>
<dbReference type="Pfam" id="PF00888">
    <property type="entry name" value="Cullin"/>
    <property type="match status" value="1"/>
</dbReference>
<comment type="similarity">
    <text evidence="1 5 6">Belongs to the cullin family.</text>
</comment>
<feature type="compositionally biased region" description="Basic and acidic residues" evidence="7">
    <location>
        <begin position="40"/>
        <end position="54"/>
    </location>
</feature>
<feature type="compositionally biased region" description="Basic and acidic residues" evidence="7">
    <location>
        <begin position="1"/>
        <end position="26"/>
    </location>
</feature>
<dbReference type="PROSITE" id="PS50069">
    <property type="entry name" value="CULLIN_2"/>
    <property type="match status" value="1"/>
</dbReference>
<feature type="compositionally biased region" description="Gly residues" evidence="7">
    <location>
        <begin position="2026"/>
        <end position="2037"/>
    </location>
</feature>
<keyword evidence="3" id="KW-0833">Ubl conjugation pathway</keyword>
<dbReference type="SMART" id="SM00182">
    <property type="entry name" value="CULLIN"/>
    <property type="match status" value="1"/>
</dbReference>
<evidence type="ECO:0000256" key="4">
    <source>
        <dbReference type="ARBA" id="ARBA00022843"/>
    </source>
</evidence>
<evidence type="ECO:0000256" key="7">
    <source>
        <dbReference type="SAM" id="MobiDB-lite"/>
    </source>
</evidence>
<keyword evidence="4" id="KW-0832">Ubl conjugation</keyword>
<dbReference type="InterPro" id="IPR016159">
    <property type="entry name" value="Cullin_repeat-like_dom_sf"/>
</dbReference>
<dbReference type="InterPro" id="IPR045093">
    <property type="entry name" value="Cullin"/>
</dbReference>
<dbReference type="GO" id="GO:0003676">
    <property type="term" value="F:nucleic acid binding"/>
    <property type="evidence" value="ECO:0007669"/>
    <property type="project" value="InterPro"/>
</dbReference>
<feature type="region of interest" description="Disordered" evidence="7">
    <location>
        <begin position="1"/>
        <end position="61"/>
    </location>
</feature>
<feature type="region of interest" description="Disordered" evidence="7">
    <location>
        <begin position="1159"/>
        <end position="1200"/>
    </location>
</feature>
<dbReference type="Proteomes" id="UP000095280">
    <property type="component" value="Unplaced"/>
</dbReference>
<dbReference type="FunFam" id="1.20.1310.10:FF:000019">
    <property type="entry name" value="Cullin 1"/>
    <property type="match status" value="1"/>
</dbReference>